<sequence>MGSSYMADPAIFIIDSLFSLYILAVLLRFLLQWCGADFYNPISQFLVKVTHPPLKLLRRFVPSIGKIDTSSLVLVFGLQMLADFSILLLKGIAISIGALTILSLTQLVSLLINIFIYAVFARAILSWLNPGSFNAASSILNSLTEPVLDLCRKFIPDLGGIDLSPLAALMLLQLAKMVVLPPLHQLANLIG</sequence>
<evidence type="ECO:0000256" key="1">
    <source>
        <dbReference type="ARBA" id="ARBA00010894"/>
    </source>
</evidence>
<feature type="transmembrane region" description="Helical" evidence="2">
    <location>
        <begin position="96"/>
        <end position="120"/>
    </location>
</feature>
<keyword evidence="2" id="KW-0472">Membrane</keyword>
<keyword evidence="2" id="KW-0812">Transmembrane</keyword>
<comment type="similarity">
    <text evidence="1">Belongs to the YggT family.</text>
</comment>
<dbReference type="PANTHER" id="PTHR33219">
    <property type="entry name" value="YLMG HOMOLOG PROTEIN 2, CHLOROPLASTIC"/>
    <property type="match status" value="1"/>
</dbReference>
<accession>A0AA43TNQ4</accession>
<dbReference type="PANTHER" id="PTHR33219:SF14">
    <property type="entry name" value="PROTEIN COFACTOR ASSEMBLY OF COMPLEX C SUBUNIT B CCB3, CHLOROPLASTIC-RELATED"/>
    <property type="match status" value="1"/>
</dbReference>
<proteinExistence type="inferred from homology"/>
<dbReference type="AlphaFoldDB" id="A0AA43TNQ4"/>
<dbReference type="InterPro" id="IPR003425">
    <property type="entry name" value="CCB3/YggT"/>
</dbReference>
<dbReference type="EMBL" id="JAQSDF010000003">
    <property type="protein sequence ID" value="MDI1229930.1"/>
    <property type="molecule type" value="Genomic_DNA"/>
</dbReference>
<evidence type="ECO:0000313" key="3">
    <source>
        <dbReference type="EMBL" id="MDI1229930.1"/>
    </source>
</evidence>
<dbReference type="Pfam" id="PF02325">
    <property type="entry name" value="CCB3_YggT"/>
    <property type="match status" value="2"/>
</dbReference>
<gene>
    <name evidence="3" type="ORF">PSU93_02125</name>
</gene>
<evidence type="ECO:0000256" key="2">
    <source>
        <dbReference type="SAM" id="Phobius"/>
    </source>
</evidence>
<name>A0AA43TNQ4_9GAMM</name>
<comment type="caution">
    <text evidence="3">The sequence shown here is derived from an EMBL/GenBank/DDBJ whole genome shotgun (WGS) entry which is preliminary data.</text>
</comment>
<evidence type="ECO:0000313" key="4">
    <source>
        <dbReference type="Proteomes" id="UP001160519"/>
    </source>
</evidence>
<keyword evidence="2" id="KW-1133">Transmembrane helix</keyword>
<dbReference type="Proteomes" id="UP001160519">
    <property type="component" value="Unassembled WGS sequence"/>
</dbReference>
<organism evidence="3 4">
    <name type="scientific">Candidatus Methylobacter titanis</name>
    <dbReference type="NCBI Taxonomy" id="3053457"/>
    <lineage>
        <taxon>Bacteria</taxon>
        <taxon>Pseudomonadati</taxon>
        <taxon>Pseudomonadota</taxon>
        <taxon>Gammaproteobacteria</taxon>
        <taxon>Methylococcales</taxon>
        <taxon>Methylococcaceae</taxon>
        <taxon>Methylobacter</taxon>
    </lineage>
</organism>
<protein>
    <submittedName>
        <fullName evidence="3">YggT family protein</fullName>
    </submittedName>
</protein>
<keyword evidence="4" id="KW-1185">Reference proteome</keyword>
<feature type="transmembrane region" description="Helical" evidence="2">
    <location>
        <begin position="69"/>
        <end position="89"/>
    </location>
</feature>
<dbReference type="GO" id="GO:0016020">
    <property type="term" value="C:membrane"/>
    <property type="evidence" value="ECO:0007669"/>
    <property type="project" value="InterPro"/>
</dbReference>
<reference evidence="3" key="1">
    <citation type="submission" date="2023-01" db="EMBL/GenBank/DDBJ databases">
        <title>Biogeochemical cycle of methane in antarctic sediments.</title>
        <authorList>
            <person name="Roldan D.M."/>
            <person name="Menes R.J."/>
        </authorList>
    </citation>
    <scope>NUCLEOTIDE SEQUENCE [LARGE SCALE GENOMIC DNA]</scope>
    <source>
        <strain evidence="3">K-2018 MAG008</strain>
    </source>
</reference>
<feature type="transmembrane region" description="Helical" evidence="2">
    <location>
        <begin position="12"/>
        <end position="31"/>
    </location>
</feature>